<comment type="caution">
    <text evidence="1">The sequence shown here is derived from an EMBL/GenBank/DDBJ whole genome shotgun (WGS) entry which is preliminary data.</text>
</comment>
<organism evidence="1 2">
    <name type="scientific">Rhizophagus clarus</name>
    <dbReference type="NCBI Taxonomy" id="94130"/>
    <lineage>
        <taxon>Eukaryota</taxon>
        <taxon>Fungi</taxon>
        <taxon>Fungi incertae sedis</taxon>
        <taxon>Mucoromycota</taxon>
        <taxon>Glomeromycotina</taxon>
        <taxon>Glomeromycetes</taxon>
        <taxon>Glomerales</taxon>
        <taxon>Glomeraceae</taxon>
        <taxon>Rhizophagus</taxon>
    </lineage>
</organism>
<proteinExistence type="predicted"/>
<accession>A0A8H3QXQ7</accession>
<reference evidence="1" key="1">
    <citation type="submission" date="2019-10" db="EMBL/GenBank/DDBJ databases">
        <title>Conservation and host-specific expression of non-tandemly repeated heterogenous ribosome RNA gene in arbuscular mycorrhizal fungi.</title>
        <authorList>
            <person name="Maeda T."/>
            <person name="Kobayashi Y."/>
            <person name="Nakagawa T."/>
            <person name="Ezawa T."/>
            <person name="Yamaguchi K."/>
            <person name="Bino T."/>
            <person name="Nishimoto Y."/>
            <person name="Shigenobu S."/>
            <person name="Kawaguchi M."/>
        </authorList>
    </citation>
    <scope>NUCLEOTIDE SEQUENCE</scope>
    <source>
        <strain evidence="1">HR1</strain>
    </source>
</reference>
<name>A0A8H3QXQ7_9GLOM</name>
<gene>
    <name evidence="1" type="ORF">RCL2_002252200</name>
</gene>
<dbReference type="Proteomes" id="UP000615446">
    <property type="component" value="Unassembled WGS sequence"/>
</dbReference>
<evidence type="ECO:0000313" key="1">
    <source>
        <dbReference type="EMBL" id="GES95856.1"/>
    </source>
</evidence>
<dbReference type="AlphaFoldDB" id="A0A8H3QXQ7"/>
<dbReference type="EMBL" id="BLAL01000246">
    <property type="protein sequence ID" value="GES95856.1"/>
    <property type="molecule type" value="Genomic_DNA"/>
</dbReference>
<sequence>MKTTVTIPTENQHDSIIFLKIQIRLDQFCGYRSEITYSNNIGLKHNDSVRDEWQVIQKSPLAPSNCIITLICSILHIKIILGKRKSCVVFTHQWQTWMLRFWLIIIA</sequence>
<evidence type="ECO:0000313" key="2">
    <source>
        <dbReference type="Proteomes" id="UP000615446"/>
    </source>
</evidence>
<protein>
    <submittedName>
        <fullName evidence="1">Uncharacterized protein</fullName>
    </submittedName>
</protein>